<dbReference type="InterPro" id="IPR007632">
    <property type="entry name" value="Anoctamin"/>
</dbReference>
<evidence type="ECO:0000259" key="8">
    <source>
        <dbReference type="Pfam" id="PF04547"/>
    </source>
</evidence>
<accession>A0AAD5U3N8</accession>
<keyword evidence="2" id="KW-1003">Cell membrane</keyword>
<feature type="transmembrane region" description="Helical" evidence="7">
    <location>
        <begin position="636"/>
        <end position="657"/>
    </location>
</feature>
<gene>
    <name evidence="10" type="ORF">HK099_001182</name>
</gene>
<dbReference type="GO" id="GO:0005254">
    <property type="term" value="F:chloride channel activity"/>
    <property type="evidence" value="ECO:0007669"/>
    <property type="project" value="TreeGrafter"/>
</dbReference>
<keyword evidence="5 7" id="KW-0472">Membrane</keyword>
<evidence type="ECO:0000259" key="9">
    <source>
        <dbReference type="Pfam" id="PF16178"/>
    </source>
</evidence>
<keyword evidence="6" id="KW-0325">Glycoprotein</keyword>
<feature type="transmembrane region" description="Helical" evidence="7">
    <location>
        <begin position="690"/>
        <end position="710"/>
    </location>
</feature>
<dbReference type="PANTHER" id="PTHR12308:SF73">
    <property type="entry name" value="ANOCTAMIN"/>
    <property type="match status" value="1"/>
</dbReference>
<organism evidence="10 11">
    <name type="scientific">Clydaea vesicula</name>
    <dbReference type="NCBI Taxonomy" id="447962"/>
    <lineage>
        <taxon>Eukaryota</taxon>
        <taxon>Fungi</taxon>
        <taxon>Fungi incertae sedis</taxon>
        <taxon>Chytridiomycota</taxon>
        <taxon>Chytridiomycota incertae sedis</taxon>
        <taxon>Chytridiomycetes</taxon>
        <taxon>Lobulomycetales</taxon>
        <taxon>Lobulomycetaceae</taxon>
        <taxon>Clydaea</taxon>
    </lineage>
</organism>
<name>A0AAD5U3N8_9FUNG</name>
<evidence type="ECO:0008006" key="12">
    <source>
        <dbReference type="Google" id="ProtNLM"/>
    </source>
</evidence>
<feature type="transmembrane region" description="Helical" evidence="7">
    <location>
        <begin position="431"/>
        <end position="461"/>
    </location>
</feature>
<dbReference type="InterPro" id="IPR032394">
    <property type="entry name" value="Anoct_dimer"/>
</dbReference>
<evidence type="ECO:0000256" key="2">
    <source>
        <dbReference type="ARBA" id="ARBA00022475"/>
    </source>
</evidence>
<evidence type="ECO:0000256" key="4">
    <source>
        <dbReference type="ARBA" id="ARBA00022989"/>
    </source>
</evidence>
<dbReference type="InterPro" id="IPR049452">
    <property type="entry name" value="Anoctamin_TM"/>
</dbReference>
<proteinExistence type="predicted"/>
<evidence type="ECO:0000256" key="5">
    <source>
        <dbReference type="ARBA" id="ARBA00023136"/>
    </source>
</evidence>
<keyword evidence="4 7" id="KW-1133">Transmembrane helix</keyword>
<dbReference type="GO" id="GO:0046983">
    <property type="term" value="F:protein dimerization activity"/>
    <property type="evidence" value="ECO:0007669"/>
    <property type="project" value="InterPro"/>
</dbReference>
<feature type="domain" description="Anoctamin dimerisation" evidence="9">
    <location>
        <begin position="309"/>
        <end position="394"/>
    </location>
</feature>
<keyword evidence="11" id="KW-1185">Reference proteome</keyword>
<dbReference type="Pfam" id="PF04547">
    <property type="entry name" value="Anoctamin"/>
    <property type="match status" value="1"/>
</dbReference>
<evidence type="ECO:0000256" key="1">
    <source>
        <dbReference type="ARBA" id="ARBA00004651"/>
    </source>
</evidence>
<dbReference type="GO" id="GO:0005886">
    <property type="term" value="C:plasma membrane"/>
    <property type="evidence" value="ECO:0007669"/>
    <property type="project" value="UniProtKB-SubCell"/>
</dbReference>
<dbReference type="EMBL" id="JADGJW010000131">
    <property type="protein sequence ID" value="KAJ3223409.1"/>
    <property type="molecule type" value="Genomic_DNA"/>
</dbReference>
<feature type="transmembrane region" description="Helical" evidence="7">
    <location>
        <begin position="551"/>
        <end position="580"/>
    </location>
</feature>
<dbReference type="Pfam" id="PF16178">
    <property type="entry name" value="Anoct_dimer"/>
    <property type="match status" value="1"/>
</dbReference>
<comment type="subcellular location">
    <subcellularLocation>
        <location evidence="1">Cell membrane</location>
        <topology evidence="1">Multi-pass membrane protein</topology>
    </subcellularLocation>
</comment>
<dbReference type="GO" id="GO:0032541">
    <property type="term" value="C:cortical endoplasmic reticulum"/>
    <property type="evidence" value="ECO:0007669"/>
    <property type="project" value="TreeGrafter"/>
</dbReference>
<evidence type="ECO:0000256" key="3">
    <source>
        <dbReference type="ARBA" id="ARBA00022692"/>
    </source>
</evidence>
<feature type="transmembrane region" description="Helical" evidence="7">
    <location>
        <begin position="762"/>
        <end position="785"/>
    </location>
</feature>
<reference evidence="10" key="1">
    <citation type="submission" date="2020-05" db="EMBL/GenBank/DDBJ databases">
        <title>Phylogenomic resolution of chytrid fungi.</title>
        <authorList>
            <person name="Stajich J.E."/>
            <person name="Amses K."/>
            <person name="Simmons R."/>
            <person name="Seto K."/>
            <person name="Myers J."/>
            <person name="Bonds A."/>
            <person name="Quandt C.A."/>
            <person name="Barry K."/>
            <person name="Liu P."/>
            <person name="Grigoriev I."/>
            <person name="Longcore J.E."/>
            <person name="James T.Y."/>
        </authorList>
    </citation>
    <scope>NUCLEOTIDE SEQUENCE</scope>
    <source>
        <strain evidence="10">JEL0476</strain>
    </source>
</reference>
<feature type="transmembrane region" description="Helical" evidence="7">
    <location>
        <begin position="592"/>
        <end position="615"/>
    </location>
</feature>
<comment type="caution">
    <text evidence="10">The sequence shown here is derived from an EMBL/GenBank/DDBJ whole genome shotgun (WGS) entry which is preliminary data.</text>
</comment>
<dbReference type="PANTHER" id="PTHR12308">
    <property type="entry name" value="ANOCTAMIN"/>
    <property type="match status" value="1"/>
</dbReference>
<protein>
    <recommendedName>
        <fullName evidence="12">Anoctamin</fullName>
    </recommendedName>
</protein>
<feature type="transmembrane region" description="Helical" evidence="7">
    <location>
        <begin position="809"/>
        <end position="833"/>
    </location>
</feature>
<evidence type="ECO:0000256" key="7">
    <source>
        <dbReference type="SAM" id="Phobius"/>
    </source>
</evidence>
<feature type="domain" description="Anoctamin transmembrane" evidence="8">
    <location>
        <begin position="423"/>
        <end position="835"/>
    </location>
</feature>
<feature type="transmembrane region" description="Helical" evidence="7">
    <location>
        <begin position="481"/>
        <end position="501"/>
    </location>
</feature>
<keyword evidence="3 7" id="KW-0812">Transmembrane</keyword>
<dbReference type="AlphaFoldDB" id="A0AAD5U3N8"/>
<evidence type="ECO:0000256" key="6">
    <source>
        <dbReference type="ARBA" id="ARBA00023180"/>
    </source>
</evidence>
<dbReference type="Proteomes" id="UP001211065">
    <property type="component" value="Unassembled WGS sequence"/>
</dbReference>
<evidence type="ECO:0000313" key="10">
    <source>
        <dbReference type="EMBL" id="KAJ3223409.1"/>
    </source>
</evidence>
<sequence length="844" mass="98383">MSVNDSKQTSRYDDTFYSAYETDFSPSISIDFPHSATERTHSLKIINDKIITRTITQTTFLHLYNNKEALLFDKILKFKLKNPNSTLNGALDQFIKYNKAEILCRLLYNDETLLPSAVLKLKFNKKSETEEKINKKNNYIGDFEVEMLRQGLFCVFELAIEDDIDEESWYIKILSPFSTLSDEAEKVHLKLPTLLKKADLVRNRLQEKALLHKELTTRKKQNALQISNRTVSEHDVSDASIDSCSDLDESHSESLRRRTLRRKVHGEEEHLIPLKYEPTFMEGPDGTIKGSLRYIFCTIKDTSIPHLDIFKKKNIKDFVGGNQEKKLLLQKFFSSSHKSLLTYGIINRCKIYVKKENEEEIKVYGIEELLLNNTFCDFFALHSGPYKPLNESTRSKLFYDMKFHKHLLFNLKSLLAYVPLKNVRHYFGEKIAFYFAWITFYTLWCWLAALAGLIVFWYGVYHSLTTTSTITIDVFNVFDNALTTPYALFMSLWALIFLEFWKRQEITLQVVWGITEMHKLKMYRPQWRGTDIRRSPVTGLMEKYHPKKKRVALKILSTLVLGLGITFIVFLQVLIIVFQASGKRKPLEASSLGAAFSLLNIIVFTPIYLKLARILTDIENHKTEGGWENSFIAKEFTLNFVLTYTTLIFIGVIKVFIKEVWNPFEGHLNASTHVEGNICKDGSCLAELNIQMIIIFMGYQYLTQIFEILFAPLKRLVIKIIDYFTKTAEEKEKKKKNLIFYDDEKLEKYVQRYDFSTKIIQFGFLTLFSCAFPLAPFFALISNIFEVRMDLYKLLTQAQRPFSLRQKDIGLWLDLLNFLALFGPFVNSMVIAFNRCDKVFKMFP</sequence>
<evidence type="ECO:0000313" key="11">
    <source>
        <dbReference type="Proteomes" id="UP001211065"/>
    </source>
</evidence>